<name>A0A1M4YFA8_9BACT</name>
<dbReference type="Gene3D" id="3.30.420.150">
    <property type="entry name" value="Exopolyphosphatase. Domain 2"/>
    <property type="match status" value="1"/>
</dbReference>
<accession>A0A1M4YFA8</accession>
<dbReference type="RefSeq" id="WP_062177484.1">
    <property type="nucleotide sequence ID" value="NZ_BBXL01000003.1"/>
</dbReference>
<dbReference type="GO" id="GO:0016462">
    <property type="term" value="F:pyrophosphatase activity"/>
    <property type="evidence" value="ECO:0007669"/>
    <property type="project" value="TreeGrafter"/>
</dbReference>
<sequence length="293" mass="33257">MKIKRLGAIDIGSNSVKLLISDVIDSNGKISYKTSSFTRVPLLLGEDTFSLGYVSEERIIKLSQLIKTFVSLMQINEVESWKICATSALREANNAEQIVDYIQNDTGQYINILPTAEEARLIGLNIDNVKFGDNRIFVIADVGGGCTEITILKKGYSPVYNSFNLGTIRSLERKDELTEWNRFEEWISTVRNGYKELTLIGSGGNINKLNSIFRKRGKIKKHDLKRYYTHLKEMNYEGIILDSDIGLNRAVVIMPAIRIYLHLMKILKREEIEIPVIGLADGIIIDLYNSRNF</sequence>
<feature type="domain" description="Ppx/GppA phosphatase N-terminal" evidence="1">
    <location>
        <begin position="41"/>
        <end position="288"/>
    </location>
</feature>
<dbReference type="CDD" id="cd24006">
    <property type="entry name" value="ASKHA_NBD_PPX_GppA"/>
    <property type="match status" value="1"/>
</dbReference>
<dbReference type="InterPro" id="IPR050273">
    <property type="entry name" value="GppA/Ppx_hydrolase"/>
</dbReference>
<dbReference type="SUPFAM" id="SSF53067">
    <property type="entry name" value="Actin-like ATPase domain"/>
    <property type="match status" value="2"/>
</dbReference>
<dbReference type="EMBL" id="FQUC01000003">
    <property type="protein sequence ID" value="SHF04474.1"/>
    <property type="molecule type" value="Genomic_DNA"/>
</dbReference>
<reference evidence="3" key="1">
    <citation type="submission" date="2016-11" db="EMBL/GenBank/DDBJ databases">
        <authorList>
            <person name="Varghese N."/>
            <person name="Submissions S."/>
        </authorList>
    </citation>
    <scope>NUCLEOTIDE SEQUENCE [LARGE SCALE GENOMIC DNA]</scope>
    <source>
        <strain evidence="3">DSM 27370</strain>
    </source>
</reference>
<dbReference type="Proteomes" id="UP000184480">
    <property type="component" value="Unassembled WGS sequence"/>
</dbReference>
<proteinExistence type="predicted"/>
<dbReference type="AlphaFoldDB" id="A0A1M4YFA8"/>
<dbReference type="InterPro" id="IPR043129">
    <property type="entry name" value="ATPase_NBD"/>
</dbReference>
<dbReference type="OrthoDB" id="9814545at2"/>
<organism evidence="2 3">
    <name type="scientific">Dysgonomonas macrotermitis</name>
    <dbReference type="NCBI Taxonomy" id="1346286"/>
    <lineage>
        <taxon>Bacteria</taxon>
        <taxon>Pseudomonadati</taxon>
        <taxon>Bacteroidota</taxon>
        <taxon>Bacteroidia</taxon>
        <taxon>Bacteroidales</taxon>
        <taxon>Dysgonomonadaceae</taxon>
        <taxon>Dysgonomonas</taxon>
    </lineage>
</organism>
<dbReference type="Pfam" id="PF02541">
    <property type="entry name" value="Ppx-GppA"/>
    <property type="match status" value="1"/>
</dbReference>
<gene>
    <name evidence="2" type="ORF">SAMN05444362_103156</name>
</gene>
<dbReference type="Gene3D" id="3.30.420.40">
    <property type="match status" value="1"/>
</dbReference>
<dbReference type="PANTHER" id="PTHR30005:SF0">
    <property type="entry name" value="RETROGRADE REGULATION PROTEIN 2"/>
    <property type="match status" value="1"/>
</dbReference>
<evidence type="ECO:0000259" key="1">
    <source>
        <dbReference type="Pfam" id="PF02541"/>
    </source>
</evidence>
<keyword evidence="3" id="KW-1185">Reference proteome</keyword>
<dbReference type="PANTHER" id="PTHR30005">
    <property type="entry name" value="EXOPOLYPHOSPHATASE"/>
    <property type="match status" value="1"/>
</dbReference>
<evidence type="ECO:0000313" key="2">
    <source>
        <dbReference type="EMBL" id="SHF04474.1"/>
    </source>
</evidence>
<protein>
    <submittedName>
        <fullName evidence="2">Exopolyphosphatase / guanosine-5'-triphosphate,3'-diphosphate pyrophosphatase</fullName>
    </submittedName>
</protein>
<dbReference type="InterPro" id="IPR003695">
    <property type="entry name" value="Ppx_GppA_N"/>
</dbReference>
<evidence type="ECO:0000313" key="3">
    <source>
        <dbReference type="Proteomes" id="UP000184480"/>
    </source>
</evidence>